<comment type="similarity">
    <text evidence="2">Belongs to the glutamate synthase family.</text>
</comment>
<reference evidence="8 9" key="1">
    <citation type="submission" date="2024-09" db="EMBL/GenBank/DDBJ databases">
        <authorList>
            <person name="Sun Q."/>
            <person name="Mori K."/>
        </authorList>
    </citation>
    <scope>NUCLEOTIDE SEQUENCE [LARGE SCALE GENOMIC DNA]</scope>
    <source>
        <strain evidence="8 9">NCAIM B.02537</strain>
    </source>
</reference>
<feature type="domain" description="Tn3 transposase DDE" evidence="6">
    <location>
        <begin position="886"/>
        <end position="1272"/>
    </location>
</feature>
<dbReference type="Proteomes" id="UP001589943">
    <property type="component" value="Unassembled WGS sequence"/>
</dbReference>
<evidence type="ECO:0000259" key="6">
    <source>
        <dbReference type="Pfam" id="PF01526"/>
    </source>
</evidence>
<comment type="similarity">
    <text evidence="1">Belongs to the transposase 7 family.</text>
</comment>
<gene>
    <name evidence="8" type="ORF">ACFFF7_09515</name>
</gene>
<dbReference type="PANTHER" id="PTHR43819:SF1">
    <property type="entry name" value="ARCHAEAL-TYPE GLUTAMATE SYNTHASE [NADPH]"/>
    <property type="match status" value="1"/>
</dbReference>
<accession>A0ABV6PIK7</accession>
<keyword evidence="3" id="KW-0815">Transposition</keyword>
<evidence type="ECO:0000256" key="5">
    <source>
        <dbReference type="ARBA" id="ARBA00023172"/>
    </source>
</evidence>
<dbReference type="Pfam" id="PF01526">
    <property type="entry name" value="DDE_Tnp_Tn3"/>
    <property type="match status" value="1"/>
</dbReference>
<evidence type="ECO:0000256" key="3">
    <source>
        <dbReference type="ARBA" id="ARBA00022578"/>
    </source>
</evidence>
<name>A0ABV6PIK7_9SPHN</name>
<dbReference type="Pfam" id="PF01645">
    <property type="entry name" value="Glu_synthase"/>
    <property type="match status" value="1"/>
</dbReference>
<dbReference type="InterPro" id="IPR002932">
    <property type="entry name" value="Glu_synthdom"/>
</dbReference>
<dbReference type="EMBL" id="JBHLTL010000005">
    <property type="protein sequence ID" value="MFC0589649.1"/>
    <property type="molecule type" value="Genomic_DNA"/>
</dbReference>
<proteinExistence type="inferred from homology"/>
<dbReference type="InterPro" id="IPR002513">
    <property type="entry name" value="Tn3_Tnp_DDE_dom"/>
</dbReference>
<protein>
    <submittedName>
        <fullName evidence="8">Tn3 family transposase</fullName>
    </submittedName>
</protein>
<keyword evidence="9" id="KW-1185">Reference proteome</keyword>
<evidence type="ECO:0000259" key="7">
    <source>
        <dbReference type="Pfam" id="PF01645"/>
    </source>
</evidence>
<comment type="caution">
    <text evidence="8">The sequence shown here is derived from an EMBL/GenBank/DDBJ whole genome shotgun (WGS) entry which is preliminary data.</text>
</comment>
<dbReference type="RefSeq" id="WP_379481160.1">
    <property type="nucleotide sequence ID" value="NZ_JBHLTL010000005.1"/>
</dbReference>
<dbReference type="InterPro" id="IPR047653">
    <property type="entry name" value="Tn3-like_transpos"/>
</dbReference>
<organism evidence="8 9">
    <name type="scientific">Novosphingobium aquiterrae</name>
    <dbReference type="NCBI Taxonomy" id="624388"/>
    <lineage>
        <taxon>Bacteria</taxon>
        <taxon>Pseudomonadati</taxon>
        <taxon>Pseudomonadota</taxon>
        <taxon>Alphaproteobacteria</taxon>
        <taxon>Sphingomonadales</taxon>
        <taxon>Sphingomonadaceae</taxon>
        <taxon>Novosphingobium</taxon>
    </lineage>
</organism>
<evidence type="ECO:0000256" key="1">
    <source>
        <dbReference type="ARBA" id="ARBA00009402"/>
    </source>
</evidence>
<keyword evidence="4" id="KW-0238">DNA-binding</keyword>
<sequence length="1296" mass="143626">MWSLAVAATVLVAVGAWDWRQPKHSLRRNYPIIAHVRWLVEAVRPALRQYLFEADEEAVPFSRAQRSLVYRRAKVEQDDQPFGTLLDVYQDGYEFISHSLRPVELPDPSTFRIVIGGGQCAAPYSASILNISAMSFGALSANAIRALNRGAKLGDFYHDTGEGSISPHHREGGGDLVWEIGSGYFGCRDTLGRFEPQSFAAQAASEQVRMIELKLSQGAKPGHGGILPAAKVTPEIAATRHVRAGQDCISPARHSAFSTPLEMMMFIAELRSLSGGKPVGFKLCIGHPWEFMGIVKAMLETGIFPDYIVVDGAEGGTGAAPSEFSNHIGVPMREGLLFVHNVLTGAGIRDRISIGAAGKIISAFDIASVLAIGADWVNSARGFMFALGCVQSLSCNTNDYSARATTLREHRAEIEAYLGLRAFDRIDVRSTLALGSEIATSTDRGEAIVAGMVNRLRLDRIVLPAASTLERLALIVRAHARKAAHAGLIRDCSADQEAALERLIASDDNGRTRLGWLREWPEAPSASNLKGIVERLDAVRGIGIATDRARRIHAARYAVIARTAGIVTAQHLRRLERPRRLAMLVASMIEMEAALTDAALVMVEKMVGALFRRADRTRSDRLLGQARMLKDTARFHVRLGRLLVDARASGRDAFRTIDDRVGWDQLERSIRFAEDLTRAADDGLEEVVERYPAVRRFAPTFLAAFTFRTARSGDPLLGAIEALRTMYRDGRSVLPKRVPTSFIKPRWHKVVQPAEGTIDRRAYEIAVIVHLRERLGSGSIWVDGSRAYRTLDDYLLPVPAFETMRTDSDLRLAVPSRFSQWYEERRAMLTQRMTEVERAAAAGELVDVTIERGQLLISPIRRSPSDDAEALKARLYAMLPRVRITDLLVEVAAWSGFADRFVHARSGEPASDQSALMGSILADATNLGLGRMAESSRGLTLSRLRWTAEWHVRDETYLSALAAIVDCHTAHPLAQVWGPGDTSSSDGQFFRAGGQGEARADRNARYGSEPGVLFYTHVTDRFTPFHTKVIAANAGEAAHVLDGLLDHESELVIREHATDTAGAVDHVFGLCHLLGFRFAPRIRDLNERRLYSLSSLDPWPTLRQLVAGPVNVRAIEEDWDETLRLAASIRAGTVSASVMLRKLAGFPRQNPVARALREIGRIERTLFMLDWFDDPEQRRRTGSILNKGEARNALARAIFFNRLGELRDRTFENQRHRASGLTLLTAAVTLWNTVYLDRAVRHLRASGVEVLDELLAHVAPLGWEHIGLTGDYLWSEMDKPRERFRPLRLHRNGRDA</sequence>
<evidence type="ECO:0000313" key="9">
    <source>
        <dbReference type="Proteomes" id="UP001589943"/>
    </source>
</evidence>
<dbReference type="InterPro" id="IPR013785">
    <property type="entry name" value="Aldolase_TIM"/>
</dbReference>
<evidence type="ECO:0000256" key="4">
    <source>
        <dbReference type="ARBA" id="ARBA00023125"/>
    </source>
</evidence>
<dbReference type="NCBIfam" id="NF033527">
    <property type="entry name" value="transpos_Tn3"/>
    <property type="match status" value="1"/>
</dbReference>
<evidence type="ECO:0000313" key="8">
    <source>
        <dbReference type="EMBL" id="MFC0589649.1"/>
    </source>
</evidence>
<dbReference type="PANTHER" id="PTHR43819">
    <property type="entry name" value="ARCHAEAL-TYPE GLUTAMATE SYNTHASE [NADPH]"/>
    <property type="match status" value="1"/>
</dbReference>
<dbReference type="Gene3D" id="3.20.20.70">
    <property type="entry name" value="Aldolase class I"/>
    <property type="match status" value="1"/>
</dbReference>
<keyword evidence="5" id="KW-0233">DNA recombination</keyword>
<evidence type="ECO:0000256" key="2">
    <source>
        <dbReference type="ARBA" id="ARBA00009716"/>
    </source>
</evidence>
<dbReference type="SUPFAM" id="SSF51395">
    <property type="entry name" value="FMN-linked oxidoreductases"/>
    <property type="match status" value="1"/>
</dbReference>
<feature type="domain" description="Glutamate synthase" evidence="7">
    <location>
        <begin position="129"/>
        <end position="401"/>
    </location>
</feature>
<dbReference type="CDD" id="cd02808">
    <property type="entry name" value="GltS_FMN"/>
    <property type="match status" value="1"/>
</dbReference>